<keyword evidence="5" id="KW-0378">Hydrolase</keyword>
<dbReference type="GO" id="GO:0006013">
    <property type="term" value="P:mannose metabolic process"/>
    <property type="evidence" value="ECO:0007669"/>
    <property type="project" value="InterPro"/>
</dbReference>
<protein>
    <recommendedName>
        <fullName evidence="8">Alpha-mannosidase</fullName>
        <ecNumber evidence="3">3.2.1.24</ecNumber>
    </recommendedName>
</protein>
<evidence type="ECO:0000259" key="9">
    <source>
        <dbReference type="SMART" id="SM00872"/>
    </source>
</evidence>
<evidence type="ECO:0000256" key="8">
    <source>
        <dbReference type="ARBA" id="ARBA00071615"/>
    </source>
</evidence>
<dbReference type="Gene3D" id="1.20.1270.50">
    <property type="entry name" value="Glycoside hydrolase family 38, central domain"/>
    <property type="match status" value="1"/>
</dbReference>
<gene>
    <name evidence="10" type="ORF">CI109_106301</name>
</gene>
<evidence type="ECO:0000313" key="10">
    <source>
        <dbReference type="EMBL" id="WWD21813.1"/>
    </source>
</evidence>
<dbReference type="GeneID" id="43592036"/>
<reference evidence="10" key="2">
    <citation type="submission" date="2024-01" db="EMBL/GenBank/DDBJ databases">
        <title>Comparative genomics of Cryptococcus and Kwoniella reveals pathogenesis evolution and contrasting modes of karyotype evolution via chromosome fusion or intercentromeric recombination.</title>
        <authorList>
            <person name="Coelho M.A."/>
            <person name="David-Palma M."/>
            <person name="Shea T."/>
            <person name="Bowers K."/>
            <person name="McGinley-Smith S."/>
            <person name="Mohammad A.W."/>
            <person name="Gnirke A."/>
            <person name="Yurkov A.M."/>
            <person name="Nowrousian M."/>
            <person name="Sun S."/>
            <person name="Cuomo C.A."/>
            <person name="Heitman J."/>
        </authorList>
    </citation>
    <scope>NUCLEOTIDE SEQUENCE</scope>
    <source>
        <strain evidence="10">CBS 12478</strain>
    </source>
</reference>
<dbReference type="GO" id="GO:0000329">
    <property type="term" value="C:fungal-type vacuole membrane"/>
    <property type="evidence" value="ECO:0007669"/>
    <property type="project" value="TreeGrafter"/>
</dbReference>
<dbReference type="OrthoDB" id="10261055at2759"/>
<dbReference type="GO" id="GO:0009313">
    <property type="term" value="P:oligosaccharide catabolic process"/>
    <property type="evidence" value="ECO:0007669"/>
    <property type="project" value="TreeGrafter"/>
</dbReference>
<dbReference type="Proteomes" id="UP000322225">
    <property type="component" value="Chromosome 11"/>
</dbReference>
<dbReference type="GO" id="GO:0030246">
    <property type="term" value="F:carbohydrate binding"/>
    <property type="evidence" value="ECO:0007669"/>
    <property type="project" value="InterPro"/>
</dbReference>
<dbReference type="Pfam" id="PF07748">
    <property type="entry name" value="Glyco_hydro_38C"/>
    <property type="match status" value="1"/>
</dbReference>
<dbReference type="InterPro" id="IPR027291">
    <property type="entry name" value="Glyco_hydro_38_N_sf"/>
</dbReference>
<dbReference type="PANTHER" id="PTHR46017:SF1">
    <property type="entry name" value="ALPHA-MANNOSIDASE 2C1"/>
    <property type="match status" value="1"/>
</dbReference>
<keyword evidence="4" id="KW-0479">Metal-binding</keyword>
<name>A0A5M6BTM5_9TREE</name>
<evidence type="ECO:0000256" key="7">
    <source>
        <dbReference type="ARBA" id="ARBA00054985"/>
    </source>
</evidence>
<dbReference type="FunFam" id="3.20.110.10:FF:000002">
    <property type="entry name" value="alpha-mannosidase 2C1 isoform X1"/>
    <property type="match status" value="1"/>
</dbReference>
<dbReference type="PANTHER" id="PTHR46017">
    <property type="entry name" value="ALPHA-MANNOSIDASE 2C1"/>
    <property type="match status" value="1"/>
</dbReference>
<dbReference type="Gene3D" id="3.20.110.10">
    <property type="entry name" value="Glycoside hydrolase 38, N terminal domain"/>
    <property type="match status" value="1"/>
</dbReference>
<dbReference type="Pfam" id="PF01074">
    <property type="entry name" value="Glyco_hydro_38N"/>
    <property type="match status" value="1"/>
</dbReference>
<dbReference type="InterPro" id="IPR015341">
    <property type="entry name" value="Glyco_hydro_38_cen"/>
</dbReference>
<dbReference type="SUPFAM" id="SSF74650">
    <property type="entry name" value="Galactose mutarotase-like"/>
    <property type="match status" value="1"/>
</dbReference>
<dbReference type="InterPro" id="IPR011682">
    <property type="entry name" value="Glyco_hydro_38_C"/>
</dbReference>
<evidence type="ECO:0000313" key="11">
    <source>
        <dbReference type="Proteomes" id="UP000322225"/>
    </source>
</evidence>
<feature type="domain" description="Glycoside hydrolase family 38 central" evidence="9">
    <location>
        <begin position="566"/>
        <end position="645"/>
    </location>
</feature>
<dbReference type="FunFam" id="2.70.98.30:FF:000001">
    <property type="entry name" value="alpha-mannosidase 2C1 isoform X2"/>
    <property type="match status" value="1"/>
</dbReference>
<dbReference type="RefSeq" id="XP_031857873.1">
    <property type="nucleotide sequence ID" value="XM_032007864.1"/>
</dbReference>
<dbReference type="Pfam" id="PF22907">
    <property type="entry name" value="Ams1-like_1st"/>
    <property type="match status" value="1"/>
</dbReference>
<dbReference type="InterPro" id="IPR028995">
    <property type="entry name" value="Glyco_hydro_57/38_cen_sf"/>
</dbReference>
<accession>A0A5M6BTM5</accession>
<dbReference type="InterPro" id="IPR000602">
    <property type="entry name" value="Glyco_hydro_38_N"/>
</dbReference>
<dbReference type="GO" id="GO:0004559">
    <property type="term" value="F:alpha-mannosidase activity"/>
    <property type="evidence" value="ECO:0007669"/>
    <property type="project" value="UniProtKB-EC"/>
</dbReference>
<dbReference type="EMBL" id="CP144061">
    <property type="protein sequence ID" value="WWD21813.1"/>
    <property type="molecule type" value="Genomic_DNA"/>
</dbReference>
<dbReference type="InterPro" id="IPR011330">
    <property type="entry name" value="Glyco_hydro/deAcase_b/a-brl"/>
</dbReference>
<comment type="similarity">
    <text evidence="2">Belongs to the glycosyl hydrolase 38 family.</text>
</comment>
<evidence type="ECO:0000256" key="2">
    <source>
        <dbReference type="ARBA" id="ARBA00009792"/>
    </source>
</evidence>
<comment type="function">
    <text evidence="7">Degrades free oligosaccharides in the vacuole.</text>
</comment>
<evidence type="ECO:0000256" key="3">
    <source>
        <dbReference type="ARBA" id="ARBA00012752"/>
    </source>
</evidence>
<evidence type="ECO:0000256" key="6">
    <source>
        <dbReference type="ARBA" id="ARBA00023295"/>
    </source>
</evidence>
<proteinExistence type="inferred from homology"/>
<dbReference type="InterPro" id="IPR054723">
    <property type="entry name" value="Ams1-like_N"/>
</dbReference>
<dbReference type="Pfam" id="PF09261">
    <property type="entry name" value="Alpha-mann_mid"/>
    <property type="match status" value="1"/>
</dbReference>
<sequence length="1116" mass="123992">METIRANYPVINLSASYKPLSDIAERLRRFTGGSSRHTTLTGAISKHRLDDTKHVSISVWSAPGRSKPTFEEAIKQDFRPTKKGESFGPAWTNHWFKVELHIPSDWQQYERVQLEFDCSGEGMVFDSSGQIQHGLTGGYGRDRRVEFIIPSDVVKSGTAVYHIEGSCNAMFGQATLENPDPNNVGQDILDTAADDERYYRLNCADLVAVDMVAQKLYWDVIALQQLSTSLPPGSAFGSRAQWTVNKIINAFQPEDEDSFKVCRRLAENLLGKDWEAKVDKDSLRPREEGQVWAIGHCHIDTAWLWPIEVTQQKSARSWSTQCDLMDRYPEHRFAATQAQQYKWVEQLYPQLFSRIKERVSTGHFQPVGCTWVEMDVNMPSGEALCRQFLYGQRYFESRFGIRSNTCVLPDTFGYCAQLPQIIRLADAQDFFTIKLSWNTFNKFPHSTFNWVGLDGTQVLAHLSPTDSYSSQGDIEEICQAVTAHKNLEVTDQSVFLFGNGDGGGGPTPVMLEKLRRARAIAQLPLAGGQVPKVRMGGTFGQFFDSVRGETNNGLDLPIWRGEMYFECHRGTYTTHAAIKRGNRKNEILARQAEYAATVASLVNEAYQYPFERLDASWEDLLLCQFHDVLPGSGIAMIYDDAKRKYANMEKVLSSILHESYDCLFGSPPPGALGDAGSIVAVNTLPSRARREVVLVKDSPNGVVPQASCQTSLDKSSTLVLFDVNKDSPLARPIVLPSTTSSVSVDQTSSTRFVLANGTIKVTLDKGRIVSLFDIKARKELVPDGSSGGLVIMEDVPNNYDAWDIDSFHLQKQRHLLFEDITVVESGPLRGTLGAKVSLNGSRIDVKISLDAVGASQNMDSRSLIRFDMVADWHASHEILKFELPTTILSDEATYDAQFGFVKRPTHRNTSHDAAKFEVCAHTFADLSEYGYGVAIINDCKYGHAVCGNVMTLSLLRAPKSPDPDADMGVHECSWAIYPHLKTFVESDVAQVATAFNVPMIAYSLGAVEDAALKFNPFAVIGAPNVVLDTVKRGEADRQGDGRTKTVVLRLFERLGGHAQPTLRVRGMRVRQAAVTNILEDKGVPLGIESGDVEGVVCLSFDMRGFEIKTIKLYIES</sequence>
<dbReference type="GO" id="GO:0046872">
    <property type="term" value="F:metal ion binding"/>
    <property type="evidence" value="ECO:0007669"/>
    <property type="project" value="UniProtKB-KW"/>
</dbReference>
<dbReference type="SUPFAM" id="SSF88688">
    <property type="entry name" value="Families 57/38 glycoside transferase middle domain"/>
    <property type="match status" value="1"/>
</dbReference>
<dbReference type="FunFam" id="1.20.1270.50:FF:000004">
    <property type="entry name" value="alpha-mannosidase 2C1 isoform X1"/>
    <property type="match status" value="1"/>
</dbReference>
<keyword evidence="11" id="KW-1185">Reference proteome</keyword>
<dbReference type="InterPro" id="IPR011013">
    <property type="entry name" value="Gal_mutarotase_sf_dom"/>
</dbReference>
<dbReference type="InterPro" id="IPR037094">
    <property type="entry name" value="Glyco_hydro_38_cen_sf"/>
</dbReference>
<dbReference type="EC" id="3.2.1.24" evidence="3"/>
<dbReference type="AlphaFoldDB" id="A0A5M6BTM5"/>
<reference evidence="10" key="1">
    <citation type="submission" date="2017-08" db="EMBL/GenBank/DDBJ databases">
        <authorList>
            <person name="Cuomo C."/>
            <person name="Billmyre B."/>
            <person name="Heitman J."/>
        </authorList>
    </citation>
    <scope>NUCLEOTIDE SEQUENCE</scope>
    <source>
        <strain evidence="10">CBS 12478</strain>
    </source>
</reference>
<keyword evidence="6" id="KW-0326">Glycosidase</keyword>
<evidence type="ECO:0000256" key="1">
    <source>
        <dbReference type="ARBA" id="ARBA00000365"/>
    </source>
</evidence>
<organism evidence="10 11">
    <name type="scientific">Kwoniella shandongensis</name>
    <dbReference type="NCBI Taxonomy" id="1734106"/>
    <lineage>
        <taxon>Eukaryota</taxon>
        <taxon>Fungi</taxon>
        <taxon>Dikarya</taxon>
        <taxon>Basidiomycota</taxon>
        <taxon>Agaricomycotina</taxon>
        <taxon>Tremellomycetes</taxon>
        <taxon>Tremellales</taxon>
        <taxon>Cryptococcaceae</taxon>
        <taxon>Kwoniella</taxon>
    </lineage>
</organism>
<evidence type="ECO:0000256" key="5">
    <source>
        <dbReference type="ARBA" id="ARBA00022801"/>
    </source>
</evidence>
<dbReference type="SUPFAM" id="SSF88713">
    <property type="entry name" value="Glycoside hydrolase/deacetylase"/>
    <property type="match status" value="1"/>
</dbReference>
<dbReference type="KEGG" id="ksn:43592036"/>
<dbReference type="SMART" id="SM00872">
    <property type="entry name" value="Alpha-mann_mid"/>
    <property type="match status" value="1"/>
</dbReference>
<comment type="catalytic activity">
    <reaction evidence="1">
        <text>Hydrolysis of terminal, non-reducing alpha-D-mannose residues in alpha-D-mannosides.</text>
        <dbReference type="EC" id="3.2.1.24"/>
    </reaction>
</comment>
<evidence type="ECO:0000256" key="4">
    <source>
        <dbReference type="ARBA" id="ARBA00022723"/>
    </source>
</evidence>
<dbReference type="Gene3D" id="2.70.98.30">
    <property type="entry name" value="Golgi alpha-mannosidase II, domain 4"/>
    <property type="match status" value="1"/>
</dbReference>